<name>A0A914KYT2_MELIC</name>
<proteinExistence type="predicted"/>
<dbReference type="Proteomes" id="UP000887563">
    <property type="component" value="Unplaced"/>
</dbReference>
<organism evidence="1 2">
    <name type="scientific">Meloidogyne incognita</name>
    <name type="common">Southern root-knot nematode worm</name>
    <name type="synonym">Oxyuris incognita</name>
    <dbReference type="NCBI Taxonomy" id="6306"/>
    <lineage>
        <taxon>Eukaryota</taxon>
        <taxon>Metazoa</taxon>
        <taxon>Ecdysozoa</taxon>
        <taxon>Nematoda</taxon>
        <taxon>Chromadorea</taxon>
        <taxon>Rhabditida</taxon>
        <taxon>Tylenchina</taxon>
        <taxon>Tylenchomorpha</taxon>
        <taxon>Tylenchoidea</taxon>
        <taxon>Meloidogynidae</taxon>
        <taxon>Meloidogyninae</taxon>
        <taxon>Meloidogyne</taxon>
        <taxon>Meloidogyne incognita group</taxon>
    </lineage>
</organism>
<reference evidence="2" key="1">
    <citation type="submission" date="2022-11" db="UniProtKB">
        <authorList>
            <consortium name="WormBaseParasite"/>
        </authorList>
    </citation>
    <scope>IDENTIFICATION</scope>
</reference>
<dbReference type="InterPro" id="IPR043136">
    <property type="entry name" value="B30.2/SPRY_sf"/>
</dbReference>
<dbReference type="AlphaFoldDB" id="A0A914KYT2"/>
<keyword evidence="1" id="KW-1185">Reference proteome</keyword>
<accession>A0A914KYT2</accession>
<protein>
    <submittedName>
        <fullName evidence="2">SPRY domain-containing protein</fullName>
    </submittedName>
</protein>
<sequence length="304" mass="35048">MFGELMSENNKQFNELKEIICKKEEKIVCLGNNFEPYFNVIPNKWKDFYYGGYYDCYKCCENKCINADNPKGVCVKGNGFVNLIDEENIKYIDCVKGKGNFVLNKVAFIYAENSFNKPKEYLTNYSLFYFEIKCKIEGEEVDNDKNFVFMGLFNNENNFVELSLNQSSISYKTENKEIKIKFPTFSLNNGDIFGCGLVYPPNNKINEFPFIFFTQNGQLIGKIISLKNFKCDFYKPYVALKCVSVETNFGNNLKEKPFIYKIKNNFNHFSVNFDDEGGDEGLDFDGELTKDKTEINGSAGNVSN</sequence>
<evidence type="ECO:0000313" key="1">
    <source>
        <dbReference type="Proteomes" id="UP000887563"/>
    </source>
</evidence>
<dbReference type="WBParaSite" id="Minc3s00168g06623">
    <property type="protein sequence ID" value="Minc3s00168g06623"/>
    <property type="gene ID" value="Minc3s00168g06623"/>
</dbReference>
<dbReference type="Gene3D" id="2.60.120.920">
    <property type="match status" value="1"/>
</dbReference>
<evidence type="ECO:0000313" key="2">
    <source>
        <dbReference type="WBParaSite" id="Minc3s00168g06623"/>
    </source>
</evidence>